<comment type="caution">
    <text evidence="2">The sequence shown here is derived from an EMBL/GenBank/DDBJ whole genome shotgun (WGS) entry which is preliminary data.</text>
</comment>
<organism evidence="2 3">
    <name type="scientific">Cyclotella cryptica</name>
    <dbReference type="NCBI Taxonomy" id="29204"/>
    <lineage>
        <taxon>Eukaryota</taxon>
        <taxon>Sar</taxon>
        <taxon>Stramenopiles</taxon>
        <taxon>Ochrophyta</taxon>
        <taxon>Bacillariophyta</taxon>
        <taxon>Coscinodiscophyceae</taxon>
        <taxon>Thalassiosirophycidae</taxon>
        <taxon>Stephanodiscales</taxon>
        <taxon>Stephanodiscaceae</taxon>
        <taxon>Cyclotella</taxon>
    </lineage>
</organism>
<feature type="compositionally biased region" description="Basic residues" evidence="1">
    <location>
        <begin position="296"/>
        <end position="308"/>
    </location>
</feature>
<reference evidence="2 3" key="1">
    <citation type="journal article" date="2020" name="G3 (Bethesda)">
        <title>Improved Reference Genome for Cyclotella cryptica CCMP332, a Model for Cell Wall Morphogenesis, Salinity Adaptation, and Lipid Production in Diatoms (Bacillariophyta).</title>
        <authorList>
            <person name="Roberts W.R."/>
            <person name="Downey K.M."/>
            <person name="Ruck E.C."/>
            <person name="Traller J.C."/>
            <person name="Alverson A.J."/>
        </authorList>
    </citation>
    <scope>NUCLEOTIDE SEQUENCE [LARGE SCALE GENOMIC DNA]</scope>
    <source>
        <strain evidence="2 3">CCMP332</strain>
    </source>
</reference>
<evidence type="ECO:0000313" key="3">
    <source>
        <dbReference type="Proteomes" id="UP001516023"/>
    </source>
</evidence>
<feature type="compositionally biased region" description="Polar residues" evidence="1">
    <location>
        <begin position="13"/>
        <end position="32"/>
    </location>
</feature>
<sequence>MLTKWRHARTSFEHTTGTDGATNKGTHDLTNPSSGEIAISFVKPLAGSDPFYNERVNSSKNSGKRRRKSNKDIVDGSSSVDDLTPVLCLTSSHRVAILGYPSSNSGVNLTESKSRNYVSPPGKFTSFHLKNNTDSVEGVLSGGAQYDPTSNLIYAIRNGGSELAIWTAASSSTIQGPDQGHDANIDVGVSDTVHHITKKRKERDISPSFDRVISQRLSFPKGKIAVTLTPFYVPLSLPEEKNRLLAIGASGCCEDGSVWIAICRNTNEDSPFKLIVVDGSSMAETGLNGATTTTKSNKRKSTGGKAKKKREDVATNVILLDSRAVGVLESENDKHTGSFNVNVQSVVLSRDDGSVVLRHHQVRVDAKGGEEQYHINQSKKQTILKVPSKDFIIASLDKYGNSLCIVHKNDEGSWTTSTVEVSLTDGTIVNSLSSLPLSRGPEGKGTLFSFGSLGQNMYAILLKEESKTPDRVLKFTLRVVDVRRKIELFAQSWFESDSQHDATNASDTVMAKMMRGKHCRAMITNELDASLAFVTSSPDSSGSFGIMFSTISATEFSSASIRENKLVSKASSLASALRAAASSEPSLTNDSSTACLSSCHLSDMTLNSSDHLRNHKSLDAAVDIACKNLNEAAKSLLDFTSGFAAVDKKLVSNGKSRKDAGHNTSELPNWKYAFLDGMAIIQESSGSKSITTKVLTNGLKNGVTGESKRHKNRNVKELPKRYIDVAFRRTVSILLSIHKSAKYSTDDVKMKLETIHQEALFVLLKTLQAECLSSRDDFDFDLPNGENVLLQVLRVSSSVLGCNNGLVFTPSKASVEKHRMFGALDIVDAMLRHVRDLPECVLVCMIKCLMRNVAVDDVVYYYSKNVEASQCSRSSEESKLAQKFYGLIVDSKMDVTDDLRSQMTTKLLANAVLNFTLKIVMYSKCNHSLLSRSLRDAISAPEVETFLVTLSKLLKYGDCSAYSSRNERSCVPLHTRVIDWMSALTDAHLHSILKISNQGGLVIDRIQADVRSALIQAETANKLKDIADSAVACLSERSKQSNTLAKKCKSRESTVAAYSIERLTF</sequence>
<evidence type="ECO:0000256" key="1">
    <source>
        <dbReference type="SAM" id="MobiDB-lite"/>
    </source>
</evidence>
<name>A0ABD3PIA7_9STRA</name>
<feature type="region of interest" description="Disordered" evidence="1">
    <location>
        <begin position="1"/>
        <end position="32"/>
    </location>
</feature>
<accession>A0ABD3PIA7</accession>
<feature type="region of interest" description="Disordered" evidence="1">
    <location>
        <begin position="52"/>
        <end position="78"/>
    </location>
</feature>
<protein>
    <submittedName>
        <fullName evidence="2">Uncharacterized protein</fullName>
    </submittedName>
</protein>
<gene>
    <name evidence="2" type="ORF">HJC23_000395</name>
</gene>
<dbReference type="Proteomes" id="UP001516023">
    <property type="component" value="Unassembled WGS sequence"/>
</dbReference>
<evidence type="ECO:0000313" key="2">
    <source>
        <dbReference type="EMBL" id="KAL3787853.1"/>
    </source>
</evidence>
<keyword evidence="3" id="KW-1185">Reference proteome</keyword>
<feature type="region of interest" description="Disordered" evidence="1">
    <location>
        <begin position="287"/>
        <end position="308"/>
    </location>
</feature>
<proteinExistence type="predicted"/>
<dbReference type="EMBL" id="JABMIG020000167">
    <property type="protein sequence ID" value="KAL3787853.1"/>
    <property type="molecule type" value="Genomic_DNA"/>
</dbReference>
<dbReference type="AlphaFoldDB" id="A0ABD3PIA7"/>